<reference evidence="1" key="1">
    <citation type="submission" date="2023-04" db="EMBL/GenBank/DDBJ databases">
        <title>Draft Genome sequencing of Naganishia species isolated from polar environments using Oxford Nanopore Technology.</title>
        <authorList>
            <person name="Leo P."/>
            <person name="Venkateswaran K."/>
        </authorList>
    </citation>
    <scope>NUCLEOTIDE SEQUENCE</scope>
    <source>
        <strain evidence="1">MNA-CCFEE 5261</strain>
    </source>
</reference>
<gene>
    <name evidence="1" type="ORF">QFC19_009197</name>
</gene>
<name>A0ACC2UX60_9TREE</name>
<dbReference type="Proteomes" id="UP001241377">
    <property type="component" value="Unassembled WGS sequence"/>
</dbReference>
<accession>A0ACC2UX60</accession>
<keyword evidence="2" id="KW-1185">Reference proteome</keyword>
<proteinExistence type="predicted"/>
<organism evidence="1 2">
    <name type="scientific">Naganishia cerealis</name>
    <dbReference type="NCBI Taxonomy" id="610337"/>
    <lineage>
        <taxon>Eukaryota</taxon>
        <taxon>Fungi</taxon>
        <taxon>Dikarya</taxon>
        <taxon>Basidiomycota</taxon>
        <taxon>Agaricomycotina</taxon>
        <taxon>Tremellomycetes</taxon>
        <taxon>Filobasidiales</taxon>
        <taxon>Filobasidiaceae</taxon>
        <taxon>Naganishia</taxon>
    </lineage>
</organism>
<comment type="caution">
    <text evidence="1">The sequence shown here is derived from an EMBL/GenBank/DDBJ whole genome shotgun (WGS) entry which is preliminary data.</text>
</comment>
<sequence length="358" mass="39453">MARSLNELPNLLKDIDLVIEARDARLPLTSVNSAFDDVLRTSWGLQSTDAGRIIDVKGKQREKLVVYTKRDLAESRFEKPLKKAFSDHANQKVLFADTRSDKDVRSILKHAVGKAFRIGAEPGITRRLTGTVKINETPPVYVYDTPGVMMSYLGKGDRGAEKGLKLALTASYLKSIPLPPTFTTPTNDLTELLVALATRIGAVRTGGELDLESAQRFLLRAFQEGKFGQWTLDDLLERPGMVDSNNDSAEIIATSDQTTNDVMSEDIARATPEIVVPAAGIDTLVSARVKSFLADQARDQARRDEGISESATQEKKKELARLKAERQVKWEAKVARRKELGGGSTGRTSRSTVRSRRG</sequence>
<evidence type="ECO:0000313" key="2">
    <source>
        <dbReference type="Proteomes" id="UP001241377"/>
    </source>
</evidence>
<protein>
    <submittedName>
        <fullName evidence="1">Uncharacterized protein</fullName>
    </submittedName>
</protein>
<evidence type="ECO:0000313" key="1">
    <source>
        <dbReference type="EMBL" id="KAJ9091201.1"/>
    </source>
</evidence>
<dbReference type="EMBL" id="JASBWR010000153">
    <property type="protein sequence ID" value="KAJ9091201.1"/>
    <property type="molecule type" value="Genomic_DNA"/>
</dbReference>